<feature type="domain" description="HAMP" evidence="16">
    <location>
        <begin position="198"/>
        <end position="250"/>
    </location>
</feature>
<dbReference type="SUPFAM" id="SSF47384">
    <property type="entry name" value="Homodimeric domain of signal transducing histidine kinase"/>
    <property type="match status" value="1"/>
</dbReference>
<dbReference type="InterPro" id="IPR005467">
    <property type="entry name" value="His_kinase_dom"/>
</dbReference>
<feature type="transmembrane region" description="Helical" evidence="14">
    <location>
        <begin position="177"/>
        <end position="197"/>
    </location>
</feature>
<dbReference type="InterPro" id="IPR003661">
    <property type="entry name" value="HisK_dim/P_dom"/>
</dbReference>
<dbReference type="PROSITE" id="PS50885">
    <property type="entry name" value="HAMP"/>
    <property type="match status" value="1"/>
</dbReference>
<dbReference type="Gene3D" id="1.10.287.130">
    <property type="match status" value="1"/>
</dbReference>
<dbReference type="InterPro" id="IPR036890">
    <property type="entry name" value="HATPase_C_sf"/>
</dbReference>
<evidence type="ECO:0000256" key="11">
    <source>
        <dbReference type="ARBA" id="ARBA00022989"/>
    </source>
</evidence>
<evidence type="ECO:0000256" key="2">
    <source>
        <dbReference type="ARBA" id="ARBA00004651"/>
    </source>
</evidence>
<evidence type="ECO:0000256" key="13">
    <source>
        <dbReference type="ARBA" id="ARBA00023136"/>
    </source>
</evidence>
<dbReference type="SMART" id="SM00388">
    <property type="entry name" value="HisKA"/>
    <property type="match status" value="1"/>
</dbReference>
<evidence type="ECO:0000259" key="15">
    <source>
        <dbReference type="PROSITE" id="PS50109"/>
    </source>
</evidence>
<dbReference type="Gene3D" id="3.30.565.10">
    <property type="entry name" value="Histidine kinase-like ATPase, C-terminal domain"/>
    <property type="match status" value="1"/>
</dbReference>
<evidence type="ECO:0000256" key="6">
    <source>
        <dbReference type="ARBA" id="ARBA00022679"/>
    </source>
</evidence>
<evidence type="ECO:0000256" key="14">
    <source>
        <dbReference type="SAM" id="Phobius"/>
    </source>
</evidence>
<keyword evidence="5" id="KW-0597">Phosphoprotein</keyword>
<dbReference type="Pfam" id="PF00672">
    <property type="entry name" value="HAMP"/>
    <property type="match status" value="1"/>
</dbReference>
<evidence type="ECO:0000256" key="9">
    <source>
        <dbReference type="ARBA" id="ARBA00022777"/>
    </source>
</evidence>
<keyword evidence="8" id="KW-0547">Nucleotide-binding</keyword>
<dbReference type="PROSITE" id="PS50109">
    <property type="entry name" value="HIS_KIN"/>
    <property type="match status" value="1"/>
</dbReference>
<keyword evidence="7 14" id="KW-0812">Transmembrane</keyword>
<gene>
    <name evidence="17" type="ORF">42c90044</name>
</gene>
<keyword evidence="12" id="KW-0902">Two-component regulatory system</keyword>
<keyword evidence="4" id="KW-1003">Cell membrane</keyword>
<evidence type="ECO:0000256" key="8">
    <source>
        <dbReference type="ARBA" id="ARBA00022741"/>
    </source>
</evidence>
<dbReference type="Pfam" id="PF00512">
    <property type="entry name" value="HisKA"/>
    <property type="match status" value="1"/>
</dbReference>
<keyword evidence="6 17" id="KW-0808">Transferase</keyword>
<dbReference type="GO" id="GO:0005886">
    <property type="term" value="C:plasma membrane"/>
    <property type="evidence" value="ECO:0007669"/>
    <property type="project" value="UniProtKB-SubCell"/>
</dbReference>
<dbReference type="Pfam" id="PF17203">
    <property type="entry name" value="sCache_3_2"/>
    <property type="match status" value="1"/>
</dbReference>
<evidence type="ECO:0000256" key="10">
    <source>
        <dbReference type="ARBA" id="ARBA00022840"/>
    </source>
</evidence>
<dbReference type="Gene3D" id="1.10.8.500">
    <property type="entry name" value="HAMP domain in histidine kinase"/>
    <property type="match status" value="1"/>
</dbReference>
<feature type="transmembrane region" description="Helical" evidence="14">
    <location>
        <begin position="12"/>
        <end position="32"/>
    </location>
</feature>
<protein>
    <recommendedName>
        <fullName evidence="3">histidine kinase</fullName>
        <ecNumber evidence="3">2.7.13.3</ecNumber>
    </recommendedName>
</protein>
<dbReference type="InterPro" id="IPR003594">
    <property type="entry name" value="HATPase_dom"/>
</dbReference>
<dbReference type="AlphaFoldDB" id="Q3IBQ1"/>
<evidence type="ECO:0000256" key="12">
    <source>
        <dbReference type="ARBA" id="ARBA00023012"/>
    </source>
</evidence>
<comment type="catalytic activity">
    <reaction evidence="1">
        <text>ATP + protein L-histidine = ADP + protein N-phospho-L-histidine.</text>
        <dbReference type="EC" id="2.7.13.3"/>
    </reaction>
</comment>
<dbReference type="SUPFAM" id="SSF55874">
    <property type="entry name" value="ATPase domain of HSP90 chaperone/DNA topoisomerase II/histidine kinase"/>
    <property type="match status" value="1"/>
</dbReference>
<keyword evidence="13 14" id="KW-0472">Membrane</keyword>
<dbReference type="SUPFAM" id="SSF103190">
    <property type="entry name" value="Sensory domain-like"/>
    <property type="match status" value="1"/>
</dbReference>
<dbReference type="GO" id="GO:0005524">
    <property type="term" value="F:ATP binding"/>
    <property type="evidence" value="ECO:0007669"/>
    <property type="project" value="UniProtKB-KW"/>
</dbReference>
<name>Q3IBQ1_9BACT</name>
<dbReference type="CDD" id="cd00082">
    <property type="entry name" value="HisKA"/>
    <property type="match status" value="1"/>
</dbReference>
<accession>Q3IBQ1</accession>
<reference evidence="17" key="1">
    <citation type="journal article" date="2005" name="J. Bacteriol.">
        <title>Clustered genes related to sulfate respiration in uncultured prokaryotes support the theory of their concomitant horizontal transfer.</title>
        <authorList>
            <person name="Mussmann M."/>
            <person name="Richter M."/>
            <person name="Lombardot T."/>
            <person name="Meyerdierks A."/>
            <person name="Kuever J."/>
            <person name="Kube M."/>
            <person name="Glockner F.O."/>
            <person name="Amann R."/>
        </authorList>
    </citation>
    <scope>NUCLEOTIDE SEQUENCE</scope>
</reference>
<evidence type="ECO:0000256" key="7">
    <source>
        <dbReference type="ARBA" id="ARBA00022692"/>
    </source>
</evidence>
<dbReference type="InterPro" id="IPR003660">
    <property type="entry name" value="HAMP_dom"/>
</dbReference>
<dbReference type="PANTHER" id="PTHR43065:SF10">
    <property type="entry name" value="PEROXIDE STRESS-ACTIVATED HISTIDINE KINASE MAK3"/>
    <property type="match status" value="1"/>
</dbReference>
<feature type="domain" description="Histidine kinase" evidence="15">
    <location>
        <begin position="274"/>
        <end position="484"/>
    </location>
</feature>
<comment type="subcellular location">
    <subcellularLocation>
        <location evidence="2">Cell membrane</location>
        <topology evidence="2">Multi-pass membrane protein</topology>
    </subcellularLocation>
</comment>
<organism evidence="17">
    <name type="scientific">uncultured sulfate-reducing bacterium</name>
    <dbReference type="NCBI Taxonomy" id="153939"/>
    <lineage>
        <taxon>Bacteria</taxon>
        <taxon>environmental samples</taxon>
    </lineage>
</organism>
<dbReference type="InterPro" id="IPR029151">
    <property type="entry name" value="Sensor-like_sf"/>
</dbReference>
<dbReference type="CDD" id="cd06225">
    <property type="entry name" value="HAMP"/>
    <property type="match status" value="1"/>
</dbReference>
<dbReference type="GO" id="GO:0000155">
    <property type="term" value="F:phosphorelay sensor kinase activity"/>
    <property type="evidence" value="ECO:0007669"/>
    <property type="project" value="InterPro"/>
</dbReference>
<evidence type="ECO:0000256" key="5">
    <source>
        <dbReference type="ARBA" id="ARBA00022553"/>
    </source>
</evidence>
<dbReference type="InterPro" id="IPR033463">
    <property type="entry name" value="sCache_3"/>
</dbReference>
<dbReference type="SUPFAM" id="SSF158472">
    <property type="entry name" value="HAMP domain-like"/>
    <property type="match status" value="1"/>
</dbReference>
<dbReference type="InterPro" id="IPR036097">
    <property type="entry name" value="HisK_dim/P_sf"/>
</dbReference>
<keyword evidence="10" id="KW-0067">ATP-binding</keyword>
<dbReference type="PANTHER" id="PTHR43065">
    <property type="entry name" value="SENSOR HISTIDINE KINASE"/>
    <property type="match status" value="1"/>
</dbReference>
<evidence type="ECO:0000256" key="3">
    <source>
        <dbReference type="ARBA" id="ARBA00012438"/>
    </source>
</evidence>
<dbReference type="PRINTS" id="PR00344">
    <property type="entry name" value="BCTRLSENSOR"/>
</dbReference>
<proteinExistence type="predicted"/>
<dbReference type="SMART" id="SM00387">
    <property type="entry name" value="HATPase_c"/>
    <property type="match status" value="1"/>
</dbReference>
<keyword evidence="11 14" id="KW-1133">Transmembrane helix</keyword>
<sequence>MVFRLGLRTKFFLYSNTLIVVTMLLVTLIWVMHERASKTRAIESRGRSIVEAMAIPITDSLMYEDIGLMEETGLIENYITEILSRNQDLMEYVVVTDRQGRVIHSNRWELLGQPFDRVISEEALAQGVQVENRRDIDGKAVLEVRSPLSISTRFWGSLIVGFSVASVNAQVDEVARRAALVAFFLMLSSSVLTAVYVETLIRPILYLNQTMKRAGRGNLSVRAPAGGGDEVGELADAFNRMMNEMKQVRDREKVQLSQLAHTEKMAAVGTLAAGVAHEVRNPLAGVLASLENMRANPDDREMAERYVDLIEDGLQRIEHTVRTLLDFSREQEISLEPTSINHSLRHVAELAAYKIRKAGVEVVFDLAEPGTAQVMADHFQMEQLFLNLVLNAVEAMPEGGVLTLRTRVKWGKVEVAVEDTGVGIAEDVRDRIFDPFFTTREVGAGTGLGLAVSHSIVGAHRGTIKVESTPGRGSVFHVSFDAMARPTEET</sequence>
<dbReference type="SMART" id="SM00304">
    <property type="entry name" value="HAMP"/>
    <property type="match status" value="1"/>
</dbReference>
<dbReference type="Gene3D" id="3.30.450.20">
    <property type="entry name" value="PAS domain"/>
    <property type="match status" value="1"/>
</dbReference>
<evidence type="ECO:0000313" key="17">
    <source>
        <dbReference type="EMBL" id="CAJ31152.1"/>
    </source>
</evidence>
<evidence type="ECO:0000256" key="4">
    <source>
        <dbReference type="ARBA" id="ARBA00022475"/>
    </source>
</evidence>
<keyword evidence="9 17" id="KW-0418">Kinase</keyword>
<evidence type="ECO:0000256" key="1">
    <source>
        <dbReference type="ARBA" id="ARBA00000085"/>
    </source>
</evidence>
<dbReference type="EMBL" id="CT025834">
    <property type="protein sequence ID" value="CAJ31152.1"/>
    <property type="molecule type" value="Genomic_DNA"/>
</dbReference>
<dbReference type="Pfam" id="PF02518">
    <property type="entry name" value="HATPase_c"/>
    <property type="match status" value="1"/>
</dbReference>
<dbReference type="InterPro" id="IPR004358">
    <property type="entry name" value="Sig_transdc_His_kin-like_C"/>
</dbReference>
<dbReference type="EC" id="2.7.13.3" evidence="3"/>
<evidence type="ECO:0000259" key="16">
    <source>
        <dbReference type="PROSITE" id="PS50885"/>
    </source>
</evidence>